<name>A0ACB5U5T9_AMBMO</name>
<evidence type="ECO:0000313" key="1">
    <source>
        <dbReference type="EMBL" id="GMF02203.1"/>
    </source>
</evidence>
<organism evidence="1 2">
    <name type="scientific">Ambrosiozyma monospora</name>
    <name type="common">Yeast</name>
    <name type="synonym">Endomycopsis monosporus</name>
    <dbReference type="NCBI Taxonomy" id="43982"/>
    <lineage>
        <taxon>Eukaryota</taxon>
        <taxon>Fungi</taxon>
        <taxon>Dikarya</taxon>
        <taxon>Ascomycota</taxon>
        <taxon>Saccharomycotina</taxon>
        <taxon>Pichiomycetes</taxon>
        <taxon>Pichiales</taxon>
        <taxon>Pichiaceae</taxon>
        <taxon>Ambrosiozyma</taxon>
    </lineage>
</organism>
<sequence>MTFTNEYNIPAGQTGDLVTATYTDVDNCKDVPTSKLQTLCSAKEDKPECITSDVPVESTSCPIWTMTFTNEYNIPPGQTGDLVTATYTDAANCKVTTTNERQTLCPVGNKKVKRDDKVTSCTASVGTTKSQSCPIWTMTFTNVYNVPAGQTGDLVTATYTDAQNCKDVDSPFTTSSCWEVTPPPVTSCDVKTVSSDVTTCPIWTMTFTNEYNIPPGQTGDLVTATYTDTANCKTIPTTEVQTVCPTTAKKVKRNNDATCSQQVITTQTNSCPIWTMTFTNEYNVPTDKTGDLVTATYTDTANCKNVDATVTTSTCWKSGDAKATPTPNGDDFYCLPI</sequence>
<dbReference type="EMBL" id="BSXS01012355">
    <property type="protein sequence ID" value="GMF02203.1"/>
    <property type="molecule type" value="Genomic_DNA"/>
</dbReference>
<keyword evidence="2" id="KW-1185">Reference proteome</keyword>
<protein>
    <submittedName>
        <fullName evidence="1">Unnamed protein product</fullName>
    </submittedName>
</protein>
<comment type="caution">
    <text evidence="1">The sequence shown here is derived from an EMBL/GenBank/DDBJ whole genome shotgun (WGS) entry which is preliminary data.</text>
</comment>
<proteinExistence type="predicted"/>
<dbReference type="Proteomes" id="UP001165064">
    <property type="component" value="Unassembled WGS sequence"/>
</dbReference>
<reference evidence="1" key="1">
    <citation type="submission" date="2023-04" db="EMBL/GenBank/DDBJ databases">
        <title>Ambrosiozyma monospora NBRC 10751.</title>
        <authorList>
            <person name="Ichikawa N."/>
            <person name="Sato H."/>
            <person name="Tonouchi N."/>
        </authorList>
    </citation>
    <scope>NUCLEOTIDE SEQUENCE</scope>
    <source>
        <strain evidence="1">NBRC 10751</strain>
    </source>
</reference>
<gene>
    <name evidence="1" type="ORF">Amon02_001138600</name>
</gene>
<accession>A0ACB5U5T9</accession>
<evidence type="ECO:0000313" key="2">
    <source>
        <dbReference type="Proteomes" id="UP001165064"/>
    </source>
</evidence>